<dbReference type="Pfam" id="PF02364">
    <property type="entry name" value="Glucan_synthase"/>
    <property type="match status" value="2"/>
</dbReference>
<dbReference type="GO" id="GO:0000148">
    <property type="term" value="C:1,3-beta-D-glucan synthase complex"/>
    <property type="evidence" value="ECO:0007669"/>
    <property type="project" value="InterPro"/>
</dbReference>
<feature type="transmembrane region" description="Helical" evidence="12">
    <location>
        <begin position="1360"/>
        <end position="1380"/>
    </location>
</feature>
<proteinExistence type="inferred from homology"/>
<keyword evidence="4" id="KW-0328">Glycosyltransferase</keyword>
<protein>
    <recommendedName>
        <fullName evidence="3">1,3-beta-glucan synthase</fullName>
        <ecNumber evidence="3">2.4.1.34</ecNumber>
    </recommendedName>
    <alternativeName>
        <fullName evidence="9">1,3-beta-D-glucan-UDP glucosyltransferase</fullName>
    </alternativeName>
</protein>
<keyword evidence="6 12" id="KW-0812">Transmembrane</keyword>
<feature type="compositionally biased region" description="Low complexity" evidence="11">
    <location>
        <begin position="229"/>
        <end position="242"/>
    </location>
</feature>
<dbReference type="InterPro" id="IPR056261">
    <property type="entry name" value="FKS1-like_dom2"/>
</dbReference>
<evidence type="ECO:0000256" key="4">
    <source>
        <dbReference type="ARBA" id="ARBA00022676"/>
    </source>
</evidence>
<feature type="region of interest" description="Disordered" evidence="11">
    <location>
        <begin position="1050"/>
        <end position="1101"/>
    </location>
</feature>
<evidence type="ECO:0000256" key="2">
    <source>
        <dbReference type="ARBA" id="ARBA00009040"/>
    </source>
</evidence>
<evidence type="ECO:0000256" key="5">
    <source>
        <dbReference type="ARBA" id="ARBA00022679"/>
    </source>
</evidence>
<feature type="transmembrane region" description="Helical" evidence="12">
    <location>
        <begin position="1857"/>
        <end position="1877"/>
    </location>
</feature>
<dbReference type="Pfam" id="PF14288">
    <property type="entry name" value="FKS1_dom1"/>
    <property type="match status" value="1"/>
</dbReference>
<organism evidence="14 15">
    <name type="scientific">Zygosaccharomyces bailii (strain CLIB 213 / ATCC 58445 / CBS 680 / BCRC 21525 / NBRC 1098 / NCYC 1416 / NRRL Y-2227)</name>
    <dbReference type="NCBI Taxonomy" id="1333698"/>
    <lineage>
        <taxon>Eukaryota</taxon>
        <taxon>Fungi</taxon>
        <taxon>Dikarya</taxon>
        <taxon>Ascomycota</taxon>
        <taxon>Saccharomycotina</taxon>
        <taxon>Saccharomycetes</taxon>
        <taxon>Saccharomycetales</taxon>
        <taxon>Saccharomycetaceae</taxon>
        <taxon>Zygosaccharomyces</taxon>
    </lineage>
</organism>
<keyword evidence="7 12" id="KW-1133">Transmembrane helix</keyword>
<dbReference type="InterPro" id="IPR003440">
    <property type="entry name" value="Glyco_trans_48_dom"/>
</dbReference>
<reference evidence="15" key="1">
    <citation type="journal article" date="2013" name="Genome Announc.">
        <title>Genome sequence of the food spoilage yeast Zygosaccharomyces bailii CLIB 213(T).</title>
        <authorList>
            <person name="Galeote V."/>
            <person name="Bigey F."/>
            <person name="Devillers H."/>
            <person name="Neuveglise C."/>
            <person name="Dequin S."/>
        </authorList>
    </citation>
    <scope>NUCLEOTIDE SEQUENCE [LARGE SCALE GENOMIC DNA]</scope>
    <source>
        <strain evidence="15">CLIB 213 / ATCC 58445 / CBS 680 / CCRC 21525 / NBRC 1098 / NCYC 1416 / NRRL Y-2227</strain>
    </source>
</reference>
<evidence type="ECO:0000313" key="14">
    <source>
        <dbReference type="EMBL" id="CDF90511.1"/>
    </source>
</evidence>
<feature type="transmembrane region" description="Helical" evidence="12">
    <location>
        <begin position="1724"/>
        <end position="1750"/>
    </location>
</feature>
<feature type="transmembrane region" description="Helical" evidence="12">
    <location>
        <begin position="1502"/>
        <end position="1522"/>
    </location>
</feature>
<feature type="transmembrane region" description="Helical" evidence="12">
    <location>
        <begin position="507"/>
        <end position="537"/>
    </location>
</feature>
<evidence type="ECO:0000256" key="12">
    <source>
        <dbReference type="SAM" id="Phobius"/>
    </source>
</evidence>
<keyword evidence="15" id="KW-1185">Reference proteome</keyword>
<evidence type="ECO:0000259" key="13">
    <source>
        <dbReference type="SMART" id="SM01205"/>
    </source>
</evidence>
<dbReference type="OrthoDB" id="1880850at2759"/>
<dbReference type="SMART" id="SM01205">
    <property type="entry name" value="FKS1_dom1"/>
    <property type="match status" value="1"/>
</dbReference>
<feature type="transmembrane region" description="Helical" evidence="12">
    <location>
        <begin position="1617"/>
        <end position="1639"/>
    </location>
</feature>
<sequence length="1929" mass="222693">MDDCSPISLTDIDYPAWCQDEEVPVTKMELKSIFDDLARKFGFQQSSKENMYHHLLAQLDSRASRTTSQNALLSLHVSYIGGEQANFRKWFFAAQLDLDEEIGFQNMKLRGKSRQRNFKLAKKRGTSIKEQMEEWQEREQEFISNHPKVVLTPEQLEDKSNLRTADYKWRLKMKQLTPYEMARQLALYLLCWGEANQIRFAPECLCFIFKCALDYDVSTNLSVTETRRSAATAADAPRANAAMKSECDGDGDGNRNDEAEHDGNKESDSQRTKDKIKGEDGDGDARENESAPEYTFLQEVIDPLYHFLKTQLYRKNSKGKWVRRENDHKNIIGYDDINQLFWYPEGIERIVLQTGERLVDKRLEDRYLHLKDVEWSRVFYKTYREVRNWMHCLTNFNRFWIIHFAPFCFFTSFNSPTLYTKNYVQLLNNPPTLQARLSAVALGGTISCVIQILATFAEWKFVPREWPGSQHLTKRMCGLLLCLVINVSPSVYVFGFFELDVHSRSAYIISVIQLIVAVITTLFFAVRPLGGLFGSYLNRGRKKRRYVSSQTFTASFPKLSGRSKWFSYGLWTFVFLAKYIESYFFLTLSLRDPIRVLSALNMSRCRGDRLLQRYLCQWQPRVTLGLMILTDLGLFFLDTYLWYIICNCIFSIMLSFSLGTSILSPWKNIYSRLPKRIYSKILATSEMDIKFKPKILISQVWNAIIISMYREHLLSIEHVQRLLYQQVDSMMMDKRTLKSPTFFVAQDDSTFKTANFFPSNSEAKRRISFFAQSLSTPITEPVPVECMPTFTVLVPHYSEKILLSLKEIIKEESSKSKITVLEYLKQLHPLEWDCFVRDTKLLNIEKDTVNRLSKDLLHADSQNNDQCGDTDDNHSATGIHSTGNDERQQQQQQYGNRERENNAAPSLSFLTVDNKEENHEQDLVQKKINDLPYYFFGFSSSEFSYTLRTRIWASLRAQTLYRTISGFMNYSKAIKLLYRVENPSMVQLYGDNVEALENALSNMANRKFRMLVAMQRYTKFNKDEREATELLLKAYPTMCISYLWEEQQDQKQSLGKDPSQNEEEYQDTNKPVNSDASTTGADVSKSSNDKKDDDWNDDKDNEPVFYSCMTNGYADIDEKTGLRKPIFKVRLSGNPILGDGKSDNQNHSLIFYRGEYIQVIDANQDNYLEECLKIRSVLSEFEELDMESTIPYVPGIEYDEEPPPVAIVGAREYIFSENIGVLGDIAAGKEQTFGTLFARTLAEIGGKLHYGHPDFLNAIFMTTRGGLSKAQKGLHLNEDIYAGMTAVCRGGRIKHSDYYQCGKGRDLGFGSILNFTTKIGGGMGEQMLSREYYYLGTQLPIDRFLSFFYAHPGFHLNNMFISLSVQLFFLLLLNLGALNYETILCNYNKDMPITDLEKPIGCYNIQPALHWVSIFVLSIFIVFFIAFAPLVIQELLENGIWRATSRFLHHLLSLAPLFEVFVCQVYSNSLLSDITFGGAKYVSTGRGFAITRIDFAILYSRFANIAIYTGFQVFLMLVFSTVSMWQPALLWFWITVISMCFAPFIFNPHQFSFTDFFIDYRNFIHWLSSGNTQYERESWSSFVKSSRARYTGYKRKTINDVSEQDGKDINKATWDNLFVSELAMPFLVLLFDFSAYMFINAQTGVVDVAATNSVLRLLIVTFIPILFNMVVLLILFFTSLLAGPLTNLCCHNTGSVFAAIAHALSVIVYLVSFELMWFLESWNFARTLILLITCINLHIFIFKWFTVFCLTKEFKNNRSNLAWWTGKWYNTGMGWSVILQPIREFFVKIMESSYFAGDFFLGHFLLYMQTPLLFIPFIEYWHPMLLFWLKPSNIITSKVIYTRKQKRRRSVIVRKYFVLYFLVLGILLVLLVAPFTANRMIPDSSKLLASTPLIGVAQPNGQNNNDTGPNAPTTIMTTTPPMPQFRTVP</sequence>
<evidence type="ECO:0000256" key="3">
    <source>
        <dbReference type="ARBA" id="ARBA00012589"/>
    </source>
</evidence>
<feature type="transmembrane region" description="Helical" evidence="12">
    <location>
        <begin position="477"/>
        <end position="495"/>
    </location>
</feature>
<dbReference type="GO" id="GO:0005886">
    <property type="term" value="C:plasma membrane"/>
    <property type="evidence" value="ECO:0007669"/>
    <property type="project" value="TreeGrafter"/>
</dbReference>
<feature type="transmembrane region" description="Helical" evidence="12">
    <location>
        <begin position="1528"/>
        <end position="1546"/>
    </location>
</feature>
<dbReference type="GO" id="GO:0003843">
    <property type="term" value="F:1,3-beta-D-glucan synthase activity"/>
    <property type="evidence" value="ECO:0007669"/>
    <property type="project" value="UniProtKB-EC"/>
</dbReference>
<gene>
    <name evidence="14" type="ORF">BN860_02718g</name>
</gene>
<keyword evidence="5" id="KW-0808">Transferase</keyword>
<feature type="region of interest" description="Disordered" evidence="11">
    <location>
        <begin position="863"/>
        <end position="900"/>
    </location>
</feature>
<comment type="similarity">
    <text evidence="2">Belongs to the glycosyltransferase 48 family.</text>
</comment>
<keyword evidence="8 12" id="KW-0472">Membrane</keyword>
<feature type="transmembrane region" description="Helical" evidence="12">
    <location>
        <begin position="1408"/>
        <end position="1432"/>
    </location>
</feature>
<dbReference type="GO" id="GO:0051278">
    <property type="term" value="P:fungal-type cell wall polysaccharide biosynthetic process"/>
    <property type="evidence" value="ECO:0007669"/>
    <property type="project" value="TreeGrafter"/>
</dbReference>
<feature type="transmembrane region" description="Helical" evidence="12">
    <location>
        <begin position="1659"/>
        <end position="1683"/>
    </location>
</feature>
<feature type="compositionally biased region" description="Polar residues" evidence="11">
    <location>
        <begin position="1899"/>
        <end position="1911"/>
    </location>
</feature>
<accession>A0A8J2T9J9</accession>
<evidence type="ECO:0000256" key="8">
    <source>
        <dbReference type="ARBA" id="ARBA00023136"/>
    </source>
</evidence>
<feature type="region of interest" description="Disordered" evidence="11">
    <location>
        <begin position="1898"/>
        <end position="1929"/>
    </location>
</feature>
<feature type="region of interest" description="Disordered" evidence="11">
    <location>
        <begin position="229"/>
        <end position="289"/>
    </location>
</feature>
<evidence type="ECO:0000313" key="15">
    <source>
        <dbReference type="Proteomes" id="UP000019375"/>
    </source>
</evidence>
<dbReference type="PANTHER" id="PTHR12741">
    <property type="entry name" value="LYST-INTERACTING PROTEIN LIP5 DOPAMINE RESPONSIVE PROTEIN DRG-1"/>
    <property type="match status" value="1"/>
</dbReference>
<evidence type="ECO:0000256" key="6">
    <source>
        <dbReference type="ARBA" id="ARBA00022692"/>
    </source>
</evidence>
<evidence type="ECO:0000256" key="9">
    <source>
        <dbReference type="ARBA" id="ARBA00031935"/>
    </source>
</evidence>
<dbReference type="EMBL" id="HG316460">
    <property type="protein sequence ID" value="CDF90511.1"/>
    <property type="molecule type" value="Genomic_DNA"/>
</dbReference>
<dbReference type="GO" id="GO:0006075">
    <property type="term" value="P:(1-&gt;3)-beta-D-glucan biosynthetic process"/>
    <property type="evidence" value="ECO:0007669"/>
    <property type="project" value="InterPro"/>
</dbReference>
<name>A0A8J2T9J9_ZYGB2</name>
<feature type="transmembrane region" description="Helical" evidence="12">
    <location>
        <begin position="439"/>
        <end position="457"/>
    </location>
</feature>
<dbReference type="Proteomes" id="UP000019375">
    <property type="component" value="Unassembled WGS sequence"/>
</dbReference>
<dbReference type="Pfam" id="PF23605">
    <property type="entry name" value="FKS1_dom2"/>
    <property type="match status" value="1"/>
</dbReference>
<dbReference type="EC" id="2.4.1.34" evidence="3"/>
<evidence type="ECO:0000256" key="11">
    <source>
        <dbReference type="SAM" id="MobiDB-lite"/>
    </source>
</evidence>
<feature type="domain" description="1,3-beta-glucan synthase component FKS1-like" evidence="13">
    <location>
        <begin position="179"/>
        <end position="355"/>
    </location>
</feature>
<dbReference type="InterPro" id="IPR026899">
    <property type="entry name" value="FKS1-like_dom1"/>
</dbReference>
<evidence type="ECO:0000256" key="10">
    <source>
        <dbReference type="ARBA" id="ARBA00047777"/>
    </source>
</evidence>
<comment type="catalytic activity">
    <reaction evidence="10">
        <text>[(1-&gt;3)-beta-D-glucosyl](n) + UDP-alpha-D-glucose = [(1-&gt;3)-beta-D-glucosyl](n+1) + UDP + H(+)</text>
        <dbReference type="Rhea" id="RHEA:21476"/>
        <dbReference type="Rhea" id="RHEA-COMP:11146"/>
        <dbReference type="Rhea" id="RHEA-COMP:14303"/>
        <dbReference type="ChEBI" id="CHEBI:15378"/>
        <dbReference type="ChEBI" id="CHEBI:37671"/>
        <dbReference type="ChEBI" id="CHEBI:58223"/>
        <dbReference type="ChEBI" id="CHEBI:58885"/>
        <dbReference type="EC" id="2.4.1.34"/>
    </reaction>
</comment>
<feature type="transmembrane region" description="Helical" evidence="12">
    <location>
        <begin position="1695"/>
        <end position="1718"/>
    </location>
</feature>
<feature type="transmembrane region" description="Helical" evidence="12">
    <location>
        <begin position="399"/>
        <end position="419"/>
    </location>
</feature>
<feature type="compositionally biased region" description="Polar residues" evidence="11">
    <location>
        <begin position="1068"/>
        <end position="1081"/>
    </location>
</feature>
<evidence type="ECO:0000256" key="1">
    <source>
        <dbReference type="ARBA" id="ARBA00004141"/>
    </source>
</evidence>
<evidence type="ECO:0000256" key="7">
    <source>
        <dbReference type="ARBA" id="ARBA00022989"/>
    </source>
</evidence>
<comment type="subcellular location">
    <subcellularLocation>
        <location evidence="1">Membrane</location>
        <topology evidence="1">Multi-pass membrane protein</topology>
    </subcellularLocation>
</comment>
<feature type="transmembrane region" description="Helical" evidence="12">
    <location>
        <begin position="565"/>
        <end position="586"/>
    </location>
</feature>
<feature type="compositionally biased region" description="Basic and acidic residues" evidence="11">
    <location>
        <begin position="252"/>
        <end position="289"/>
    </location>
</feature>
<dbReference type="PANTHER" id="PTHR12741:SF15">
    <property type="entry name" value="1,3-BETA-GLUCAN SYNTHASE COMPONENT FKS3"/>
    <property type="match status" value="1"/>
</dbReference>